<dbReference type="AlphaFoldDB" id="K0Q177"/>
<evidence type="ECO:0000313" key="2">
    <source>
        <dbReference type="Proteomes" id="UP000009319"/>
    </source>
</evidence>
<reference evidence="1 2" key="1">
    <citation type="journal article" date="2013" name="Genome Announc.">
        <title>Draft Genome Sequence of Rhizobium mesoamericanum STM3625, a Nitrogen-Fixing Symbiont of Mimosa pudica Isolated in French Guiana (South America).</title>
        <authorList>
            <person name="Moulin L."/>
            <person name="Mornico D."/>
            <person name="Melkonian R."/>
            <person name="Klonowska A."/>
        </authorList>
    </citation>
    <scope>NUCLEOTIDE SEQUENCE [LARGE SCALE GENOMIC DNA]</scope>
    <source>
        <strain evidence="1 2">STM3625</strain>
    </source>
</reference>
<keyword evidence="2" id="KW-1185">Reference proteome</keyword>
<sequence>MFFEPPFNFFVFKALLKQSYNSLALRK</sequence>
<comment type="caution">
    <text evidence="1">The sequence shown here is derived from an EMBL/GenBank/DDBJ whole genome shotgun (WGS) entry which is preliminary data.</text>
</comment>
<evidence type="ECO:0000313" key="1">
    <source>
        <dbReference type="EMBL" id="CCM76129.1"/>
    </source>
</evidence>
<dbReference type="EMBL" id="CANI01000021">
    <property type="protein sequence ID" value="CCM76129.1"/>
    <property type="molecule type" value="Genomic_DNA"/>
</dbReference>
<protein>
    <submittedName>
        <fullName evidence="1">Uncharacterized protein</fullName>
    </submittedName>
</protein>
<organism evidence="1 2">
    <name type="scientific">Rhizobium mesoamericanum STM3625</name>
    <dbReference type="NCBI Taxonomy" id="1211777"/>
    <lineage>
        <taxon>Bacteria</taxon>
        <taxon>Pseudomonadati</taxon>
        <taxon>Pseudomonadota</taxon>
        <taxon>Alphaproteobacteria</taxon>
        <taxon>Hyphomicrobiales</taxon>
        <taxon>Rhizobiaceae</taxon>
        <taxon>Rhizobium/Agrobacterium group</taxon>
        <taxon>Rhizobium</taxon>
    </lineage>
</organism>
<accession>K0Q177</accession>
<proteinExistence type="predicted"/>
<dbReference type="HOGENOM" id="CLU_3414961_0_0_5"/>
<dbReference type="Proteomes" id="UP000009319">
    <property type="component" value="Unassembled WGS sequence"/>
</dbReference>
<name>K0Q177_9HYPH</name>
<gene>
    <name evidence="1" type="ORF">BN77_3322</name>
</gene>
<dbReference type="STRING" id="1211777.BN77_3322"/>